<gene>
    <name evidence="2" type="ORF">NUH88_10820</name>
</gene>
<dbReference type="Proteomes" id="UP001060336">
    <property type="component" value="Chromosome"/>
</dbReference>
<reference evidence="2" key="1">
    <citation type="submission" date="2022-08" db="EMBL/GenBank/DDBJ databases">
        <title>Nisaea acidiphila sp. nov., isolated from a marine algal debris and emended description of the genus Nisaea Urios et al. 2008.</title>
        <authorList>
            <person name="Kwon K."/>
        </authorList>
    </citation>
    <scope>NUCLEOTIDE SEQUENCE</scope>
    <source>
        <strain evidence="2">MEBiC11861</strain>
    </source>
</reference>
<dbReference type="InterPro" id="IPR007361">
    <property type="entry name" value="DUF427"/>
</dbReference>
<dbReference type="InterPro" id="IPR038694">
    <property type="entry name" value="DUF427_sf"/>
</dbReference>
<dbReference type="KEGG" id="naci:NUH88_10820"/>
<protein>
    <submittedName>
        <fullName evidence="2">DUF427 domain-containing protein</fullName>
    </submittedName>
</protein>
<keyword evidence="3" id="KW-1185">Reference proteome</keyword>
<dbReference type="AlphaFoldDB" id="A0A9J7AWI4"/>
<feature type="domain" description="DUF427" evidence="1">
    <location>
        <begin position="37"/>
        <end position="122"/>
    </location>
</feature>
<evidence type="ECO:0000313" key="2">
    <source>
        <dbReference type="EMBL" id="UUX52171.1"/>
    </source>
</evidence>
<sequence length="132" mass="14537">MSTTEAAPETAPVEGAIRNPANAAHFMVIQPAGRRARIYIGDILVADSRDAVRVIEIGRKVYEPRLYFPPAALTARLEKLEKTTHCPLKGDAEYYALDGCEVGWAYRALDFAAALDGLHSFWGDDMRIVEGD</sequence>
<dbReference type="Gene3D" id="2.170.150.40">
    <property type="entry name" value="Domain of unknown function (DUF427)"/>
    <property type="match status" value="1"/>
</dbReference>
<evidence type="ECO:0000259" key="1">
    <source>
        <dbReference type="Pfam" id="PF04248"/>
    </source>
</evidence>
<dbReference type="RefSeq" id="WP_257772095.1">
    <property type="nucleotide sequence ID" value="NZ_CP102480.1"/>
</dbReference>
<evidence type="ECO:0000313" key="3">
    <source>
        <dbReference type="Proteomes" id="UP001060336"/>
    </source>
</evidence>
<dbReference type="Pfam" id="PF04248">
    <property type="entry name" value="NTP_transf_9"/>
    <property type="match status" value="1"/>
</dbReference>
<organism evidence="2 3">
    <name type="scientific">Nisaea acidiphila</name>
    <dbReference type="NCBI Taxonomy" id="1862145"/>
    <lineage>
        <taxon>Bacteria</taxon>
        <taxon>Pseudomonadati</taxon>
        <taxon>Pseudomonadota</taxon>
        <taxon>Alphaproteobacteria</taxon>
        <taxon>Rhodospirillales</taxon>
        <taxon>Thalassobaculaceae</taxon>
        <taxon>Nisaea</taxon>
    </lineage>
</organism>
<dbReference type="EMBL" id="CP102480">
    <property type="protein sequence ID" value="UUX52171.1"/>
    <property type="molecule type" value="Genomic_DNA"/>
</dbReference>
<dbReference type="PANTHER" id="PTHR34310">
    <property type="entry name" value="DUF427 DOMAIN PROTEIN (AFU_ORTHOLOGUE AFUA_3G02220)"/>
    <property type="match status" value="1"/>
</dbReference>
<accession>A0A9J7AWI4</accession>
<proteinExistence type="predicted"/>
<dbReference type="PANTHER" id="PTHR34310:SF9">
    <property type="entry name" value="BLR5716 PROTEIN"/>
    <property type="match status" value="1"/>
</dbReference>
<name>A0A9J7AWI4_9PROT</name>